<evidence type="ECO:0000256" key="3">
    <source>
        <dbReference type="ARBA" id="ARBA00022989"/>
    </source>
</evidence>
<dbReference type="Pfam" id="PF25963">
    <property type="entry name" value="Beta-barrel_AAEA"/>
    <property type="match status" value="1"/>
</dbReference>
<dbReference type="InterPro" id="IPR058625">
    <property type="entry name" value="MdtA-like_BSH"/>
</dbReference>
<dbReference type="Pfam" id="PF25917">
    <property type="entry name" value="BSH_RND"/>
    <property type="match status" value="1"/>
</dbReference>
<comment type="similarity">
    <text evidence="1">Belongs to the membrane fusion protein (MFP) (TC 8.A.1) family.</text>
</comment>
<dbReference type="NCBIfam" id="TIGR01730">
    <property type="entry name" value="RND_mfp"/>
    <property type="match status" value="1"/>
</dbReference>
<dbReference type="GO" id="GO:0022857">
    <property type="term" value="F:transmembrane transporter activity"/>
    <property type="evidence" value="ECO:0007669"/>
    <property type="project" value="InterPro"/>
</dbReference>
<dbReference type="PANTHER" id="PTHR30367">
    <property type="entry name" value="P-HYDROXYBENZOIC ACID EFFLUX PUMP SUBUNIT AAEA-RELATED"/>
    <property type="match status" value="1"/>
</dbReference>
<keyword evidence="4 7" id="KW-0472">Membrane</keyword>
<accession>A0A5E4YPT6</accession>
<dbReference type="Proteomes" id="UP000333828">
    <property type="component" value="Unassembled WGS sequence"/>
</dbReference>
<evidence type="ECO:0000256" key="1">
    <source>
        <dbReference type="ARBA" id="ARBA00009477"/>
    </source>
</evidence>
<dbReference type="AlphaFoldDB" id="A0A5E4YPT6"/>
<proteinExistence type="inferred from homology"/>
<sequence>MKLKLRSLGPVILTLAVSVVAVFVLLHLWDYYTVAPWTRDGRIRADIVQVAPDVSGLITDVEVKDNQPVHRGDLLFVIDRDRYTLALQQAEANAAALRATLAQSRRENARNHQLTEVVAKEVVEAGQAKVESGEAAVAQANAAVQLAKLNLERTRVLAPADGYLNDRLPRVGDYVSTGRPVLSMVDANSLHVEGYFEETKMRGIHIGDKVEVRLMGERHVLHGHVQSIVAGIEDRDRTSGASMLPNVNPTFNWVRLAQRIPVRIALDDVPKDMRLVAGRTATVTVVEAQGHKSEEGSKEGNPSKSAAAAEATDSAAHTTVAAARTTGSLQGAQQ</sequence>
<evidence type="ECO:0000256" key="2">
    <source>
        <dbReference type="ARBA" id="ARBA00022692"/>
    </source>
</evidence>
<dbReference type="InterPro" id="IPR058634">
    <property type="entry name" value="AaeA-lik-b-barrel"/>
</dbReference>
<dbReference type="EMBL" id="CABPSI010000005">
    <property type="protein sequence ID" value="VVE50904.1"/>
    <property type="molecule type" value="Genomic_DNA"/>
</dbReference>
<feature type="domain" description="Multidrug resistance protein MdtA-like barrel-sandwich hybrid" evidence="8">
    <location>
        <begin position="47"/>
        <end position="181"/>
    </location>
</feature>
<dbReference type="Gene3D" id="2.40.50.100">
    <property type="match status" value="1"/>
</dbReference>
<keyword evidence="2 7" id="KW-0812">Transmembrane</keyword>
<feature type="coiled-coil region" evidence="5">
    <location>
        <begin position="80"/>
        <end position="107"/>
    </location>
</feature>
<organism evidence="10 11">
    <name type="scientific">Pandoraea iniqua</name>
    <dbReference type="NCBI Taxonomy" id="2508288"/>
    <lineage>
        <taxon>Bacteria</taxon>
        <taxon>Pseudomonadati</taxon>
        <taxon>Pseudomonadota</taxon>
        <taxon>Betaproteobacteria</taxon>
        <taxon>Burkholderiales</taxon>
        <taxon>Burkholderiaceae</taxon>
        <taxon>Pandoraea</taxon>
    </lineage>
</organism>
<evidence type="ECO:0000256" key="7">
    <source>
        <dbReference type="SAM" id="Phobius"/>
    </source>
</evidence>
<keyword evidence="11" id="KW-1185">Reference proteome</keyword>
<feature type="domain" description="p-hydroxybenzoic acid efflux pump subunit AaeA-like beta-barrel" evidence="9">
    <location>
        <begin position="189"/>
        <end position="285"/>
    </location>
</feature>
<evidence type="ECO:0000259" key="9">
    <source>
        <dbReference type="Pfam" id="PF25963"/>
    </source>
</evidence>
<name>A0A5E4YPT6_9BURK</name>
<dbReference type="SUPFAM" id="SSF111369">
    <property type="entry name" value="HlyD-like secretion proteins"/>
    <property type="match status" value="1"/>
</dbReference>
<feature type="compositionally biased region" description="Low complexity" evidence="6">
    <location>
        <begin position="303"/>
        <end position="326"/>
    </location>
</feature>
<dbReference type="PANTHER" id="PTHR30367:SF12">
    <property type="entry name" value="P-HYDROXYBENZOIC ACID EFFLUX PUMP SUBUNIT AAEA"/>
    <property type="match status" value="1"/>
</dbReference>
<evidence type="ECO:0000256" key="5">
    <source>
        <dbReference type="SAM" id="Coils"/>
    </source>
</evidence>
<evidence type="ECO:0000313" key="11">
    <source>
        <dbReference type="Proteomes" id="UP000333828"/>
    </source>
</evidence>
<protein>
    <submittedName>
        <fullName evidence="10">Efflux transporter periplasmic adaptor subunit</fullName>
    </submittedName>
</protein>
<feature type="compositionally biased region" description="Basic and acidic residues" evidence="6">
    <location>
        <begin position="289"/>
        <end position="298"/>
    </location>
</feature>
<feature type="region of interest" description="Disordered" evidence="6">
    <location>
        <begin position="288"/>
        <end position="334"/>
    </location>
</feature>
<gene>
    <name evidence="10" type="ORF">PIN31115_04663</name>
</gene>
<evidence type="ECO:0000256" key="4">
    <source>
        <dbReference type="ARBA" id="ARBA00023136"/>
    </source>
</evidence>
<evidence type="ECO:0000313" key="10">
    <source>
        <dbReference type="EMBL" id="VVE50904.1"/>
    </source>
</evidence>
<dbReference type="RefSeq" id="WP_150686085.1">
    <property type="nucleotide sequence ID" value="NZ_CABPSF010000011.1"/>
</dbReference>
<evidence type="ECO:0000259" key="8">
    <source>
        <dbReference type="Pfam" id="PF25917"/>
    </source>
</evidence>
<dbReference type="InterPro" id="IPR006143">
    <property type="entry name" value="RND_pump_MFP"/>
</dbReference>
<keyword evidence="3 7" id="KW-1133">Transmembrane helix</keyword>
<dbReference type="GO" id="GO:0016020">
    <property type="term" value="C:membrane"/>
    <property type="evidence" value="ECO:0007669"/>
    <property type="project" value="InterPro"/>
</dbReference>
<keyword evidence="5" id="KW-0175">Coiled coil</keyword>
<reference evidence="10 11" key="1">
    <citation type="submission" date="2019-08" db="EMBL/GenBank/DDBJ databases">
        <authorList>
            <person name="Peeters C."/>
        </authorList>
    </citation>
    <scope>NUCLEOTIDE SEQUENCE [LARGE SCALE GENOMIC DNA]</scope>
    <source>
        <strain evidence="10 11">LMG 31115</strain>
    </source>
</reference>
<evidence type="ECO:0000256" key="6">
    <source>
        <dbReference type="SAM" id="MobiDB-lite"/>
    </source>
</evidence>
<feature type="transmembrane region" description="Helical" evidence="7">
    <location>
        <begin position="7"/>
        <end position="29"/>
    </location>
</feature>
<dbReference type="Gene3D" id="2.40.30.170">
    <property type="match status" value="1"/>
</dbReference>
<dbReference type="InterPro" id="IPR050393">
    <property type="entry name" value="MFP_Efflux_Pump"/>
</dbReference>